<dbReference type="AlphaFoldDB" id="A0A915LKI0"/>
<evidence type="ECO:0000313" key="1">
    <source>
        <dbReference type="Proteomes" id="UP000887561"/>
    </source>
</evidence>
<organism evidence="1 2">
    <name type="scientific">Meloidogyne javanica</name>
    <name type="common">Root-knot nematode worm</name>
    <dbReference type="NCBI Taxonomy" id="6303"/>
    <lineage>
        <taxon>Eukaryota</taxon>
        <taxon>Metazoa</taxon>
        <taxon>Ecdysozoa</taxon>
        <taxon>Nematoda</taxon>
        <taxon>Chromadorea</taxon>
        <taxon>Rhabditida</taxon>
        <taxon>Tylenchina</taxon>
        <taxon>Tylenchomorpha</taxon>
        <taxon>Tylenchoidea</taxon>
        <taxon>Meloidogynidae</taxon>
        <taxon>Meloidogyninae</taxon>
        <taxon>Meloidogyne</taxon>
        <taxon>Meloidogyne incognita group</taxon>
    </lineage>
</organism>
<dbReference type="Proteomes" id="UP000887561">
    <property type="component" value="Unplaced"/>
</dbReference>
<keyword evidence="1" id="KW-1185">Reference proteome</keyword>
<accession>A0A915LKI0</accession>
<evidence type="ECO:0000313" key="2">
    <source>
        <dbReference type="WBParaSite" id="scaffold1362_cov207.g2960"/>
    </source>
</evidence>
<protein>
    <submittedName>
        <fullName evidence="2">Uncharacterized protein</fullName>
    </submittedName>
</protein>
<sequence>MHEIHNYKHITKEEMLMNIGFFSRKIDNVEKNLNSKELDDMFLRIKSVLYGKFGIDLLEIVQLIYNIAKLLHNNEALYKNYVNEGKTEKIIGEVYAEIENFTVNTSIEPQLEMRKFLVEEHMKFLESKLEDKDVINKFKKKDGSTLCLYMLLNDYHGIYKILNITGLLELDDLLKDEKITKYYILYFKSSKDTINHKANKIIVDYLAWFRWAYSLIKDKKQWKIKTNSEIIFLYENLLWSDEDGIETLVKSFVYKSYRLKLFIEEKKNYKPKVGSNYEY</sequence>
<dbReference type="WBParaSite" id="scaffold1362_cov207.g2960">
    <property type="protein sequence ID" value="scaffold1362_cov207.g2960"/>
    <property type="gene ID" value="scaffold1362_cov207.g2960"/>
</dbReference>
<name>A0A915LKI0_MELJA</name>
<reference evidence="2" key="1">
    <citation type="submission" date="2022-11" db="UniProtKB">
        <authorList>
            <consortium name="WormBaseParasite"/>
        </authorList>
    </citation>
    <scope>IDENTIFICATION</scope>
</reference>
<proteinExistence type="predicted"/>